<keyword evidence="1" id="KW-0813">Transport</keyword>
<reference evidence="11 12" key="1">
    <citation type="submission" date="2019-10" db="EMBL/GenBank/DDBJ databases">
        <authorList>
            <person name="Karimi E."/>
        </authorList>
    </citation>
    <scope>NUCLEOTIDE SEQUENCE [LARGE SCALE GENOMIC DNA]</scope>
    <source>
        <strain evidence="11">Maribacter sp. 151</strain>
    </source>
</reference>
<evidence type="ECO:0000256" key="8">
    <source>
        <dbReference type="SAM" id="Phobius"/>
    </source>
</evidence>
<organism evidence="11 12">
    <name type="scientific">Maribacter litoralis</name>
    <dbReference type="NCBI Taxonomy" id="2059726"/>
    <lineage>
        <taxon>Bacteria</taxon>
        <taxon>Pseudomonadati</taxon>
        <taxon>Bacteroidota</taxon>
        <taxon>Flavobacteriia</taxon>
        <taxon>Flavobacteriales</taxon>
        <taxon>Flavobacteriaceae</taxon>
        <taxon>Maribacter</taxon>
    </lineage>
</organism>
<dbReference type="Gene3D" id="2.120.10.30">
    <property type="entry name" value="TolB, C-terminal domain"/>
    <property type="match status" value="1"/>
</dbReference>
<keyword evidence="4" id="KW-0249">Electron transport</keyword>
<dbReference type="SUPFAM" id="SSF50952">
    <property type="entry name" value="Soluble quinoprotein glucose dehydrogenase"/>
    <property type="match status" value="1"/>
</dbReference>
<dbReference type="InterPro" id="IPR029010">
    <property type="entry name" value="ThuA-like"/>
</dbReference>
<feature type="region of interest" description="Disordered" evidence="7">
    <location>
        <begin position="958"/>
        <end position="977"/>
    </location>
</feature>
<keyword evidence="2 6" id="KW-0349">Heme</keyword>
<proteinExistence type="predicted"/>
<dbReference type="SUPFAM" id="SSF52317">
    <property type="entry name" value="Class I glutamine amidotransferase-like"/>
    <property type="match status" value="1"/>
</dbReference>
<dbReference type="PROSITE" id="PS51007">
    <property type="entry name" value="CYTC"/>
    <property type="match status" value="1"/>
</dbReference>
<evidence type="ECO:0000256" key="2">
    <source>
        <dbReference type="ARBA" id="ARBA00022617"/>
    </source>
</evidence>
<keyword evidence="5 6" id="KW-0408">Iron</keyword>
<gene>
    <name evidence="11" type="ORF">MARI151_30120</name>
</gene>
<name>A0A653RY54_9FLAO</name>
<evidence type="ECO:0000259" key="10">
    <source>
        <dbReference type="PROSITE" id="PS51007"/>
    </source>
</evidence>
<keyword evidence="12" id="KW-1185">Reference proteome</keyword>
<feature type="binding site" description="covalent" evidence="6">
    <location>
        <position position="887"/>
    </location>
    <ligand>
        <name>heme c</name>
        <dbReference type="ChEBI" id="CHEBI:61717"/>
    </ligand>
</feature>
<dbReference type="AlphaFoldDB" id="A0A653RY54"/>
<dbReference type="GO" id="GO:0020037">
    <property type="term" value="F:heme binding"/>
    <property type="evidence" value="ECO:0007669"/>
    <property type="project" value="InterPro"/>
</dbReference>
<dbReference type="SUPFAM" id="SSF49299">
    <property type="entry name" value="PKD domain"/>
    <property type="match status" value="1"/>
</dbReference>
<dbReference type="Pfam" id="PF18911">
    <property type="entry name" value="PKD_4"/>
    <property type="match status" value="1"/>
</dbReference>
<keyword evidence="8" id="KW-1133">Transmembrane helix</keyword>
<dbReference type="InterPro" id="IPR013783">
    <property type="entry name" value="Ig-like_fold"/>
</dbReference>
<comment type="PTM">
    <text evidence="6">Binds 1 heme c group covalently per subunit.</text>
</comment>
<dbReference type="InterPro" id="IPR012938">
    <property type="entry name" value="Glc/Sorbosone_DH"/>
</dbReference>
<feature type="binding site" description="covalent" evidence="6">
    <location>
        <position position="932"/>
    </location>
    <ligand>
        <name>heme c</name>
        <dbReference type="ChEBI" id="CHEBI:61717"/>
    </ligand>
</feature>
<feature type="domain" description="PKD" evidence="9">
    <location>
        <begin position="738"/>
        <end position="791"/>
    </location>
</feature>
<dbReference type="InterPro" id="IPR029062">
    <property type="entry name" value="Class_I_gatase-like"/>
</dbReference>
<feature type="transmembrane region" description="Helical" evidence="8">
    <location>
        <begin position="12"/>
        <end position="35"/>
    </location>
</feature>
<dbReference type="PANTHER" id="PTHR40469">
    <property type="entry name" value="SECRETED GLYCOSYL HYDROLASE"/>
    <property type="match status" value="1"/>
</dbReference>
<dbReference type="SUPFAM" id="SSF46626">
    <property type="entry name" value="Cytochrome c"/>
    <property type="match status" value="1"/>
</dbReference>
<dbReference type="CDD" id="cd00146">
    <property type="entry name" value="PKD"/>
    <property type="match status" value="1"/>
</dbReference>
<dbReference type="GO" id="GO:0005506">
    <property type="term" value="F:iron ion binding"/>
    <property type="evidence" value="ECO:0007669"/>
    <property type="project" value="InterPro"/>
</dbReference>
<feature type="domain" description="Cytochrome c" evidence="10">
    <location>
        <begin position="869"/>
        <end position="954"/>
    </location>
</feature>
<keyword evidence="8" id="KW-0472">Membrane</keyword>
<dbReference type="RefSeq" id="WP_159302788.1">
    <property type="nucleotide sequence ID" value="NZ_LR733271.1"/>
</dbReference>
<dbReference type="EMBL" id="CABWLR010000003">
    <property type="protein sequence ID" value="VXB60285.1"/>
    <property type="molecule type" value="Genomic_DNA"/>
</dbReference>
<dbReference type="InterPro" id="IPR011042">
    <property type="entry name" value="6-blade_b-propeller_TolB-like"/>
</dbReference>
<evidence type="ECO:0000256" key="4">
    <source>
        <dbReference type="ARBA" id="ARBA00022982"/>
    </source>
</evidence>
<dbReference type="GO" id="GO:0009055">
    <property type="term" value="F:electron transfer activity"/>
    <property type="evidence" value="ECO:0007669"/>
    <property type="project" value="InterPro"/>
</dbReference>
<dbReference type="Gene3D" id="2.60.120.260">
    <property type="entry name" value="Galactose-binding domain-like"/>
    <property type="match status" value="1"/>
</dbReference>
<evidence type="ECO:0000256" key="6">
    <source>
        <dbReference type="PIRSR" id="PIRSR602324-1"/>
    </source>
</evidence>
<dbReference type="InterPro" id="IPR036909">
    <property type="entry name" value="Cyt_c-like_dom_sf"/>
</dbReference>
<keyword evidence="8" id="KW-0812">Transmembrane</keyword>
<dbReference type="PANTHER" id="PTHR40469:SF2">
    <property type="entry name" value="GALACTOSE-BINDING DOMAIN-LIKE SUPERFAMILY PROTEIN"/>
    <property type="match status" value="1"/>
</dbReference>
<dbReference type="InterPro" id="IPR002324">
    <property type="entry name" value="Cyt_c_ID"/>
</dbReference>
<dbReference type="PROSITE" id="PS50093">
    <property type="entry name" value="PKD"/>
    <property type="match status" value="1"/>
</dbReference>
<dbReference type="CDD" id="cd04084">
    <property type="entry name" value="CBM6_xylanase-like"/>
    <property type="match status" value="1"/>
</dbReference>
<dbReference type="InterPro" id="IPR000601">
    <property type="entry name" value="PKD_dom"/>
</dbReference>
<dbReference type="InterPro" id="IPR035986">
    <property type="entry name" value="PKD_dom_sf"/>
</dbReference>
<evidence type="ECO:0000256" key="7">
    <source>
        <dbReference type="SAM" id="MobiDB-lite"/>
    </source>
</evidence>
<feature type="binding site" description="covalent" evidence="6">
    <location>
        <position position="883"/>
    </location>
    <ligand>
        <name>heme c</name>
        <dbReference type="ChEBI" id="CHEBI:61717"/>
    </ligand>
</feature>
<evidence type="ECO:0000313" key="12">
    <source>
        <dbReference type="Proteomes" id="UP000430202"/>
    </source>
</evidence>
<evidence type="ECO:0000313" key="11">
    <source>
        <dbReference type="EMBL" id="VXB60285.1"/>
    </source>
</evidence>
<dbReference type="Pfam" id="PF00034">
    <property type="entry name" value="Cytochrom_C"/>
    <property type="match status" value="1"/>
</dbReference>
<evidence type="ECO:0000256" key="3">
    <source>
        <dbReference type="ARBA" id="ARBA00022723"/>
    </source>
</evidence>
<evidence type="ECO:0000256" key="1">
    <source>
        <dbReference type="ARBA" id="ARBA00022448"/>
    </source>
</evidence>
<dbReference type="Pfam" id="PF06283">
    <property type="entry name" value="ThuA"/>
    <property type="match status" value="1"/>
</dbReference>
<dbReference type="Gene3D" id="1.10.760.10">
    <property type="entry name" value="Cytochrome c-like domain"/>
    <property type="match status" value="1"/>
</dbReference>
<protein>
    <submittedName>
        <fullName evidence="11">Uncharacterized protein</fullName>
    </submittedName>
</protein>
<evidence type="ECO:0000256" key="5">
    <source>
        <dbReference type="ARBA" id="ARBA00023004"/>
    </source>
</evidence>
<dbReference type="SMART" id="SM00089">
    <property type="entry name" value="PKD"/>
    <property type="match status" value="1"/>
</dbReference>
<dbReference type="InterPro" id="IPR022409">
    <property type="entry name" value="PKD/Chitinase_dom"/>
</dbReference>
<dbReference type="Gene3D" id="3.40.50.880">
    <property type="match status" value="1"/>
</dbReference>
<sequence length="1153" mass="126987">MKEVKKGRTKRRIIRVLVVLAILIAILALVGYFMLKPAEVKVLVFSKTEGYRHESIEPGIEAIKKIGEANNFTVVATEDAEDFNENNLKDFMAVVFLNTTGNVLDPVQQSQMERFIQAGGGFVGIHAATDTEYGWPWYGKLAGAYFDSHPLNPNVQEGKVNVVQPNHAATDSLPSSWTVADEWYSFKSIEPANTVLITLDESTYEGGTNGANHPIAWYKEYDGGRSFYTGLGHTNEQFSDVKFLSHLKGGLKYAIGLGQPVDYSKAYSELVPEENRFNKVMFTQNLNEPMELDFLSEKEIIYVERKGGINIYDLEKGKDSLITTLDVFSGLEDGLLGIAVDPNYKENNWVYLYYSENKNANNQNLSRFKLADYTLDLSTEKILLQVKTQRDECCHSGGSVGFGPDGNLYLSTGDNTSPRVDGFAPLDNSEGRSAWDAQKSAGNTNDLRGKILRIKPEADGTYSIPEGNLFTEGTPKTRPEIYIMGNRNPYRISIDSKTGFLYWGEIGPDANGDSLNLGPKGYDEINQAQRAGNFGWPYLIADNQPYHSRDYVKNSTGVAYDSLKPINESPNNTGLRELPPSQPAMIYYPYAVSDKFPALGSGSRNAMAGPIYYSEDYSESELSWPDYFDGKLLAYDWMRGWIFAITMKEDGSFEKMTQILPNMKFNNTIDMIFGPDGALYILEYGTGWFSQNANATLSRIEYIKGNRAPKAEIAADKTIGADPLTVNFAGRNSIDYDGDELTYKWTFGEGDETSSEVNPVHVFNESGKYKVKLEVTDSEGKKSQTETEIMVGNELPKLSWEITGGNGSFYWPNAPVNIDYKVDVTDAEDGKLSDGSLDASRVIVSFDYLAEGNDKVLAMKNHSDMSDAAQSSVGLNLINASDCMACHKESDKSIGPSYMDIANKYAAIAGSTEMLGNKIINGGSGNWGQVPMAAHPGLSTTEAKQMAEYILGLSESATPKKSKYPPSGSYTSKSHIGSKTQGTYVLTASYTDLGGGEIEGLNAQQTFLLRYPKLEAENFDEGSSQKMNVPAGTIPDLEESLGIAIGQKDSYFMYKDLDLSGVKGVKGRFAVAAGMIKGGNVEFRIGGINGELIGTIVIEVGLTEFGLKEFQTNFNTSIEGRENLYVVFKSEEKDEGTMVGVIDWLEFSNKSLN</sequence>
<feature type="compositionally biased region" description="Polar residues" evidence="7">
    <location>
        <begin position="968"/>
        <end position="977"/>
    </location>
</feature>
<dbReference type="InterPro" id="IPR009056">
    <property type="entry name" value="Cyt_c-like_dom"/>
</dbReference>
<accession>A0A653RY54</accession>
<dbReference type="Gene3D" id="2.60.40.10">
    <property type="entry name" value="Immunoglobulins"/>
    <property type="match status" value="1"/>
</dbReference>
<dbReference type="Pfam" id="PF07995">
    <property type="entry name" value="GSDH"/>
    <property type="match status" value="1"/>
</dbReference>
<keyword evidence="3 6" id="KW-0479">Metal-binding</keyword>
<evidence type="ECO:0000259" key="9">
    <source>
        <dbReference type="PROSITE" id="PS50093"/>
    </source>
</evidence>
<dbReference type="Proteomes" id="UP000430202">
    <property type="component" value="Unassembled WGS sequence"/>
</dbReference>
<dbReference type="PRINTS" id="PR00606">
    <property type="entry name" value="CYTCHROMECID"/>
</dbReference>
<dbReference type="InterPro" id="IPR011041">
    <property type="entry name" value="Quinoprot_gluc/sorb_DH_b-prop"/>
</dbReference>